<proteinExistence type="predicted"/>
<gene>
    <name evidence="2" type="ORF">WJX73_006708</name>
</gene>
<dbReference type="Proteomes" id="UP001465755">
    <property type="component" value="Unassembled WGS sequence"/>
</dbReference>
<accession>A0AAW1PHR6</accession>
<evidence type="ECO:0000256" key="1">
    <source>
        <dbReference type="SAM" id="SignalP"/>
    </source>
</evidence>
<feature type="signal peptide" evidence="1">
    <location>
        <begin position="1"/>
        <end position="28"/>
    </location>
</feature>
<protein>
    <submittedName>
        <fullName evidence="2">Uncharacterized protein</fullName>
    </submittedName>
</protein>
<name>A0AAW1PHR6_9CHLO</name>
<comment type="caution">
    <text evidence="2">The sequence shown here is derived from an EMBL/GenBank/DDBJ whole genome shotgun (WGS) entry which is preliminary data.</text>
</comment>
<dbReference type="AlphaFoldDB" id="A0AAW1PHR6"/>
<keyword evidence="1" id="KW-0732">Signal</keyword>
<keyword evidence="3" id="KW-1185">Reference proteome</keyword>
<dbReference type="EMBL" id="JALJOQ010000029">
    <property type="protein sequence ID" value="KAK9807950.1"/>
    <property type="molecule type" value="Genomic_DNA"/>
</dbReference>
<sequence length="178" mass="19551">MALVEKVSIGALVFVFIMALSQHSFSSAQPDQPAPLSCAFSSSINGSDFVTPGEENGLWWYTRRLYLNITGVPNTQYTLTLQNPYVFLYINLQNQTQQASVTGNTAILARYSRPENLPEGTDELGFEIWSSAPPGFDQLIPVTPTKENDYAQYEDPHPPPQLFAPSSLSVNNVACSGD</sequence>
<evidence type="ECO:0000313" key="2">
    <source>
        <dbReference type="EMBL" id="KAK9807950.1"/>
    </source>
</evidence>
<evidence type="ECO:0000313" key="3">
    <source>
        <dbReference type="Proteomes" id="UP001465755"/>
    </source>
</evidence>
<organism evidence="2 3">
    <name type="scientific">Symbiochloris irregularis</name>
    <dbReference type="NCBI Taxonomy" id="706552"/>
    <lineage>
        <taxon>Eukaryota</taxon>
        <taxon>Viridiplantae</taxon>
        <taxon>Chlorophyta</taxon>
        <taxon>core chlorophytes</taxon>
        <taxon>Trebouxiophyceae</taxon>
        <taxon>Trebouxiales</taxon>
        <taxon>Trebouxiaceae</taxon>
        <taxon>Symbiochloris</taxon>
    </lineage>
</organism>
<reference evidence="2 3" key="1">
    <citation type="journal article" date="2024" name="Nat. Commun.">
        <title>Phylogenomics reveals the evolutionary origins of lichenization in chlorophyte algae.</title>
        <authorList>
            <person name="Puginier C."/>
            <person name="Libourel C."/>
            <person name="Otte J."/>
            <person name="Skaloud P."/>
            <person name="Haon M."/>
            <person name="Grisel S."/>
            <person name="Petersen M."/>
            <person name="Berrin J.G."/>
            <person name="Delaux P.M."/>
            <person name="Dal Grande F."/>
            <person name="Keller J."/>
        </authorList>
    </citation>
    <scope>NUCLEOTIDE SEQUENCE [LARGE SCALE GENOMIC DNA]</scope>
    <source>
        <strain evidence="2 3">SAG 2036</strain>
    </source>
</reference>
<feature type="chain" id="PRO_5043777420" evidence="1">
    <location>
        <begin position="29"/>
        <end position="178"/>
    </location>
</feature>